<dbReference type="AlphaFoldDB" id="A0AA39IVY9"/>
<feature type="compositionally biased region" description="Low complexity" evidence="1">
    <location>
        <begin position="440"/>
        <end position="452"/>
    </location>
</feature>
<name>A0AA39IVY9_9AGAR</name>
<organism evidence="2 3">
    <name type="scientific">Armillaria borealis</name>
    <dbReference type="NCBI Taxonomy" id="47425"/>
    <lineage>
        <taxon>Eukaryota</taxon>
        <taxon>Fungi</taxon>
        <taxon>Dikarya</taxon>
        <taxon>Basidiomycota</taxon>
        <taxon>Agaricomycotina</taxon>
        <taxon>Agaricomycetes</taxon>
        <taxon>Agaricomycetidae</taxon>
        <taxon>Agaricales</taxon>
        <taxon>Marasmiineae</taxon>
        <taxon>Physalacriaceae</taxon>
        <taxon>Armillaria</taxon>
    </lineage>
</organism>
<reference evidence="2" key="1">
    <citation type="submission" date="2023-06" db="EMBL/GenBank/DDBJ databases">
        <authorList>
            <consortium name="Lawrence Berkeley National Laboratory"/>
            <person name="Ahrendt S."/>
            <person name="Sahu N."/>
            <person name="Indic B."/>
            <person name="Wong-Bajracharya J."/>
            <person name="Merenyi Z."/>
            <person name="Ke H.-M."/>
            <person name="Monk M."/>
            <person name="Kocsube S."/>
            <person name="Drula E."/>
            <person name="Lipzen A."/>
            <person name="Balint B."/>
            <person name="Henrissat B."/>
            <person name="Andreopoulos B."/>
            <person name="Martin F.M."/>
            <person name="Harder C.B."/>
            <person name="Rigling D."/>
            <person name="Ford K.L."/>
            <person name="Foster G.D."/>
            <person name="Pangilinan J."/>
            <person name="Papanicolaou A."/>
            <person name="Barry K."/>
            <person name="LaButti K."/>
            <person name="Viragh M."/>
            <person name="Koriabine M."/>
            <person name="Yan M."/>
            <person name="Riley R."/>
            <person name="Champramary S."/>
            <person name="Plett K.L."/>
            <person name="Tsai I.J."/>
            <person name="Slot J."/>
            <person name="Sipos G."/>
            <person name="Plett J."/>
            <person name="Nagy L.G."/>
            <person name="Grigoriev I.V."/>
        </authorList>
    </citation>
    <scope>NUCLEOTIDE SEQUENCE</scope>
    <source>
        <strain evidence="2">FPL87.14</strain>
    </source>
</reference>
<dbReference type="Proteomes" id="UP001175226">
    <property type="component" value="Unassembled WGS sequence"/>
</dbReference>
<sequence>MPLLDRGDTERLPVVIPQEVINNNPNAFAWYEGPQGGGFTVPYQFKKYPNRSVNETPMGYLRYIVDKCGWYTKDMHSAFFDAIDTYFEGFAKKHRGKRLQECRDKPWMEWTTKKPYLTQKYTVYFTAVQYFLDDTQHYTANRDIGELLSTTEYEDDLDLVEEDDEYEMNSFINDGPNTEEEHEEESSETADDSEASGSTEERTQPSDVKASQSDVSGGIDSEPHMQTPPLNIPLNGTASLDSTYRLRKCYDSRSPTCSTPPSPTPRKRRQGTSKVNSVSKGEDSDDAEEDKPETRQQFRRRKRRPPKASRRPRKGKQKALTSEMEIFISGSEESDGNEDYAGSATENDNLSDLVDGAQPRQLRSGRKYGPNKSTLSKETASKESSPRDRESPGFIRVEISSDVDSGSDEPNRLSTRSTPRRTSSPDAQPSSSKRRRTAYRVVSSSDDGSRSPSPERPAHRFRRLRRWSERTA</sequence>
<comment type="caution">
    <text evidence="2">The sequence shown here is derived from an EMBL/GenBank/DDBJ whole genome shotgun (WGS) entry which is preliminary data.</text>
</comment>
<dbReference type="EMBL" id="JAUEPT010000135">
    <property type="protein sequence ID" value="KAK0430736.1"/>
    <property type="molecule type" value="Genomic_DNA"/>
</dbReference>
<feature type="compositionally biased region" description="Basic residues" evidence="1">
    <location>
        <begin position="297"/>
        <end position="317"/>
    </location>
</feature>
<proteinExistence type="predicted"/>
<accession>A0AA39IVY9</accession>
<evidence type="ECO:0000313" key="3">
    <source>
        <dbReference type="Proteomes" id="UP001175226"/>
    </source>
</evidence>
<feature type="compositionally biased region" description="Acidic residues" evidence="1">
    <location>
        <begin position="177"/>
        <end position="194"/>
    </location>
</feature>
<keyword evidence="3" id="KW-1185">Reference proteome</keyword>
<evidence type="ECO:0000256" key="1">
    <source>
        <dbReference type="SAM" id="MobiDB-lite"/>
    </source>
</evidence>
<evidence type="ECO:0000313" key="2">
    <source>
        <dbReference type="EMBL" id="KAK0430736.1"/>
    </source>
</evidence>
<feature type="region of interest" description="Disordered" evidence="1">
    <location>
        <begin position="169"/>
        <end position="472"/>
    </location>
</feature>
<feature type="compositionally biased region" description="Basic and acidic residues" evidence="1">
    <location>
        <begin position="379"/>
        <end position="391"/>
    </location>
</feature>
<gene>
    <name evidence="2" type="ORF">EV421DRAFT_1932170</name>
</gene>
<feature type="compositionally biased region" description="Polar residues" evidence="1">
    <location>
        <begin position="205"/>
        <end position="215"/>
    </location>
</feature>
<feature type="compositionally biased region" description="Low complexity" evidence="1">
    <location>
        <begin position="414"/>
        <end position="425"/>
    </location>
</feature>
<protein>
    <submittedName>
        <fullName evidence="2">Uncharacterized protein</fullName>
    </submittedName>
</protein>